<dbReference type="SUPFAM" id="SSF57756">
    <property type="entry name" value="Retrovirus zinc finger-like domains"/>
    <property type="match status" value="1"/>
</dbReference>
<dbReference type="InterPro" id="IPR036875">
    <property type="entry name" value="Znf_CCHC_sf"/>
</dbReference>
<evidence type="ECO:0000256" key="1">
    <source>
        <dbReference type="PROSITE-ProRule" id="PRU00047"/>
    </source>
</evidence>
<dbReference type="VEuPathDB" id="FungiDB:RhiirFUN_019677"/>
<keyword evidence="1" id="KW-0862">Zinc</keyword>
<accession>A0A2I1G6T9</accession>
<comment type="caution">
    <text evidence="3">The sequence shown here is derived from an EMBL/GenBank/DDBJ whole genome shotgun (WGS) entry which is preliminary data.</text>
</comment>
<dbReference type="VEuPathDB" id="FungiDB:FUN_018297"/>
<dbReference type="AlphaFoldDB" id="A0A2I1G6T9"/>
<keyword evidence="4" id="KW-1185">Reference proteome</keyword>
<dbReference type="GO" id="GO:0003676">
    <property type="term" value="F:nucleic acid binding"/>
    <property type="evidence" value="ECO:0007669"/>
    <property type="project" value="InterPro"/>
</dbReference>
<gene>
    <name evidence="3" type="ORF">RhiirA4_315750</name>
</gene>
<proteinExistence type="predicted"/>
<keyword evidence="1" id="KW-0863">Zinc-finger</keyword>
<dbReference type="Pfam" id="PF00098">
    <property type="entry name" value="zf-CCHC"/>
    <property type="match status" value="1"/>
</dbReference>
<dbReference type="GO" id="GO:0008270">
    <property type="term" value="F:zinc ion binding"/>
    <property type="evidence" value="ECO:0007669"/>
    <property type="project" value="UniProtKB-KW"/>
</dbReference>
<dbReference type="PROSITE" id="PS50158">
    <property type="entry name" value="ZF_CCHC"/>
    <property type="match status" value="1"/>
</dbReference>
<dbReference type="VEuPathDB" id="FungiDB:RhiirA1_340198"/>
<dbReference type="Proteomes" id="UP000234323">
    <property type="component" value="Unassembled WGS sequence"/>
</dbReference>
<reference evidence="3 4" key="1">
    <citation type="submission" date="2015-10" db="EMBL/GenBank/DDBJ databases">
        <title>Genome analyses suggest a sexual origin of heterokaryosis in a supposedly ancient asexual fungus.</title>
        <authorList>
            <person name="Ropars J."/>
            <person name="Sedzielewska K."/>
            <person name="Noel J."/>
            <person name="Charron P."/>
            <person name="Farinelli L."/>
            <person name="Marton T."/>
            <person name="Kruger M."/>
            <person name="Pelin A."/>
            <person name="Brachmann A."/>
            <person name="Corradi N."/>
        </authorList>
    </citation>
    <scope>NUCLEOTIDE SEQUENCE [LARGE SCALE GENOMIC DNA]</scope>
    <source>
        <strain evidence="3 4">A4</strain>
    </source>
</reference>
<dbReference type="EMBL" id="LLXI01000193">
    <property type="protein sequence ID" value="PKY42349.1"/>
    <property type="molecule type" value="Genomic_DNA"/>
</dbReference>
<organism evidence="3 4">
    <name type="scientific">Rhizophagus irregularis</name>
    <dbReference type="NCBI Taxonomy" id="588596"/>
    <lineage>
        <taxon>Eukaryota</taxon>
        <taxon>Fungi</taxon>
        <taxon>Fungi incertae sedis</taxon>
        <taxon>Mucoromycota</taxon>
        <taxon>Glomeromycotina</taxon>
        <taxon>Glomeromycetes</taxon>
        <taxon>Glomerales</taxon>
        <taxon>Glomeraceae</taxon>
        <taxon>Rhizophagus</taxon>
    </lineage>
</organism>
<evidence type="ECO:0000313" key="3">
    <source>
        <dbReference type="EMBL" id="PKY42349.1"/>
    </source>
</evidence>
<evidence type="ECO:0000259" key="2">
    <source>
        <dbReference type="PROSITE" id="PS50158"/>
    </source>
</evidence>
<feature type="domain" description="CCHC-type" evidence="2">
    <location>
        <begin position="138"/>
        <end position="153"/>
    </location>
</feature>
<protein>
    <recommendedName>
        <fullName evidence="2">CCHC-type domain-containing protein</fullName>
    </recommendedName>
</protein>
<evidence type="ECO:0000313" key="4">
    <source>
        <dbReference type="Proteomes" id="UP000234323"/>
    </source>
</evidence>
<sequence>FLSYKFVVSNPERPNITSQEAWDKLLKAADENDTDDFKEALESYAKVTPEETFVSIEKKLRSANSKGRIISFERPEIPLTKVLVDLQGNTNKRYVATPTLVHPTRLPRTSGNRANGPEENLQWLADSGFMVDDCSPVCFNCKRKGHITKDCNEPRREVEKPPYLTCQNCSSSEHITK</sequence>
<dbReference type="Gene3D" id="4.10.60.10">
    <property type="entry name" value="Zinc finger, CCHC-type"/>
    <property type="match status" value="1"/>
</dbReference>
<dbReference type="InterPro" id="IPR001878">
    <property type="entry name" value="Znf_CCHC"/>
</dbReference>
<feature type="non-terminal residue" evidence="3">
    <location>
        <position position="1"/>
    </location>
</feature>
<keyword evidence="1" id="KW-0479">Metal-binding</keyword>
<name>A0A2I1G6T9_9GLOM</name>